<dbReference type="Proteomes" id="UP001226434">
    <property type="component" value="Unassembled WGS sequence"/>
</dbReference>
<dbReference type="EC" id="3.4.-.-" evidence="3"/>
<gene>
    <name evidence="3" type="ORF">QJ048_07000</name>
</gene>
<dbReference type="PANTHER" id="PTHR21666">
    <property type="entry name" value="PEPTIDASE-RELATED"/>
    <property type="match status" value="1"/>
</dbReference>
<feature type="transmembrane region" description="Helical" evidence="1">
    <location>
        <begin position="92"/>
        <end position="112"/>
    </location>
</feature>
<evidence type="ECO:0000313" key="4">
    <source>
        <dbReference type="Proteomes" id="UP001226434"/>
    </source>
</evidence>
<organism evidence="3 4">
    <name type="scientific">Pinibacter soli</name>
    <dbReference type="NCBI Taxonomy" id="3044211"/>
    <lineage>
        <taxon>Bacteria</taxon>
        <taxon>Pseudomonadati</taxon>
        <taxon>Bacteroidota</taxon>
        <taxon>Chitinophagia</taxon>
        <taxon>Chitinophagales</taxon>
        <taxon>Chitinophagaceae</taxon>
        <taxon>Pinibacter</taxon>
    </lineage>
</organism>
<dbReference type="EMBL" id="JASBRG010000004">
    <property type="protein sequence ID" value="MDI3319514.1"/>
    <property type="molecule type" value="Genomic_DNA"/>
</dbReference>
<keyword evidence="3" id="KW-0378">Hydrolase</keyword>
<dbReference type="RefSeq" id="WP_282333630.1">
    <property type="nucleotide sequence ID" value="NZ_JASBRG010000004.1"/>
</dbReference>
<feature type="domain" description="M23ase beta-sheet core" evidence="2">
    <location>
        <begin position="191"/>
        <end position="280"/>
    </location>
</feature>
<keyword evidence="1" id="KW-1133">Transmembrane helix</keyword>
<protein>
    <submittedName>
        <fullName evidence="3">M23 family metallopeptidase</fullName>
        <ecNumber evidence="3">3.4.-.-</ecNumber>
    </submittedName>
</protein>
<dbReference type="Pfam" id="PF01551">
    <property type="entry name" value="Peptidase_M23"/>
    <property type="match status" value="1"/>
</dbReference>
<comment type="caution">
    <text evidence="3">The sequence shown here is derived from an EMBL/GenBank/DDBJ whole genome shotgun (WGS) entry which is preliminary data.</text>
</comment>
<dbReference type="CDD" id="cd12797">
    <property type="entry name" value="M23_peptidase"/>
    <property type="match status" value="1"/>
</dbReference>
<feature type="transmembrane region" description="Helical" evidence="1">
    <location>
        <begin position="63"/>
        <end position="80"/>
    </location>
</feature>
<evidence type="ECO:0000256" key="1">
    <source>
        <dbReference type="SAM" id="Phobius"/>
    </source>
</evidence>
<dbReference type="GO" id="GO:0016787">
    <property type="term" value="F:hydrolase activity"/>
    <property type="evidence" value="ECO:0007669"/>
    <property type="project" value="UniProtKB-KW"/>
</dbReference>
<dbReference type="InterPro" id="IPR050570">
    <property type="entry name" value="Cell_wall_metabolism_enzyme"/>
</dbReference>
<accession>A0ABT6RC68</accession>
<keyword evidence="1" id="KW-0812">Transmembrane</keyword>
<sequence length="318" mass="36858">MNERSKIAIKLITSHIVLLLVLILFSVMLTNDRFLSLSITQTVLIILYLAGYWEFFGIKFRKLFCLTSQVAIITIFFWKYQKGWNNHTNPYLIISLAAIQAYLLFELIKILFVTLKKDKVFVEISFPFRSGDYLITDGGNSKISRLMNYHYYSPIHKKNKTNNSMLYATDIVKITKTHFLPKTNNEYPIFGENLYSPMEGIVVKVEKSIPDNDTFSGNYPYNTGNTVVIKKNNHYLLVGHLKKDSIKVKPGDIVNKNDLLGLVGNSGWTERPHLHMQLIESDSDNYWRGKGICIRYKNLNLYKNRLIKVQNMDHTTIL</sequence>
<dbReference type="InterPro" id="IPR016047">
    <property type="entry name" value="M23ase_b-sheet_dom"/>
</dbReference>
<reference evidence="3 4" key="1">
    <citation type="submission" date="2023-05" db="EMBL/GenBank/DDBJ databases">
        <title>Genome sequence of Pinibacter sp. MAH-24.</title>
        <authorList>
            <person name="Huq M.A."/>
        </authorList>
    </citation>
    <scope>NUCLEOTIDE SEQUENCE [LARGE SCALE GENOMIC DNA]</scope>
    <source>
        <strain evidence="3 4">MAH-24</strain>
    </source>
</reference>
<dbReference type="Gene3D" id="2.70.70.10">
    <property type="entry name" value="Glucose Permease (Domain IIA)"/>
    <property type="match status" value="1"/>
</dbReference>
<dbReference type="PANTHER" id="PTHR21666:SF270">
    <property type="entry name" value="MUREIN HYDROLASE ACTIVATOR ENVC"/>
    <property type="match status" value="1"/>
</dbReference>
<name>A0ABT6RC68_9BACT</name>
<feature type="transmembrane region" description="Helical" evidence="1">
    <location>
        <begin position="7"/>
        <end position="28"/>
    </location>
</feature>
<keyword evidence="1" id="KW-0472">Membrane</keyword>
<feature type="transmembrane region" description="Helical" evidence="1">
    <location>
        <begin position="34"/>
        <end position="51"/>
    </location>
</feature>
<evidence type="ECO:0000259" key="2">
    <source>
        <dbReference type="Pfam" id="PF01551"/>
    </source>
</evidence>
<keyword evidence="4" id="KW-1185">Reference proteome</keyword>
<dbReference type="InterPro" id="IPR011055">
    <property type="entry name" value="Dup_hybrid_motif"/>
</dbReference>
<proteinExistence type="predicted"/>
<evidence type="ECO:0000313" key="3">
    <source>
        <dbReference type="EMBL" id="MDI3319514.1"/>
    </source>
</evidence>
<dbReference type="SUPFAM" id="SSF51261">
    <property type="entry name" value="Duplicated hybrid motif"/>
    <property type="match status" value="1"/>
</dbReference>